<dbReference type="KEGG" id="bpro:PMF13cell1_05434"/>
<organism evidence="2 3">
    <name type="scientific">Blautia producta</name>
    <dbReference type="NCBI Taxonomy" id="33035"/>
    <lineage>
        <taxon>Bacteria</taxon>
        <taxon>Bacillati</taxon>
        <taxon>Bacillota</taxon>
        <taxon>Clostridia</taxon>
        <taxon>Lachnospirales</taxon>
        <taxon>Lachnospiraceae</taxon>
        <taxon>Blautia</taxon>
    </lineage>
</organism>
<dbReference type="InterPro" id="IPR027417">
    <property type="entry name" value="P-loop_NTPase"/>
</dbReference>
<accession>A0A4P6M7R3</accession>
<name>A0A4P6M7R3_9FIRM</name>
<dbReference type="AlphaFoldDB" id="A0A4P6M7R3"/>
<gene>
    <name evidence="2" type="primary">udk_2</name>
    <name evidence="2" type="ORF">PMF13cell1_05434</name>
</gene>
<dbReference type="EC" id="2.7.1.48" evidence="2"/>
<dbReference type="GO" id="GO:0005524">
    <property type="term" value="F:ATP binding"/>
    <property type="evidence" value="ECO:0007669"/>
    <property type="project" value="InterPro"/>
</dbReference>
<evidence type="ECO:0000313" key="2">
    <source>
        <dbReference type="EMBL" id="QBE99840.1"/>
    </source>
</evidence>
<dbReference type="Proteomes" id="UP000289794">
    <property type="component" value="Chromosome"/>
</dbReference>
<evidence type="ECO:0000259" key="1">
    <source>
        <dbReference type="Pfam" id="PF00485"/>
    </source>
</evidence>
<proteinExistence type="predicted"/>
<dbReference type="InterPro" id="IPR006083">
    <property type="entry name" value="PRK/URK"/>
</dbReference>
<dbReference type="Gene3D" id="3.40.50.300">
    <property type="entry name" value="P-loop containing nucleotide triphosphate hydrolases"/>
    <property type="match status" value="2"/>
</dbReference>
<keyword evidence="2" id="KW-0808">Transferase</keyword>
<dbReference type="EMBL" id="CP035945">
    <property type="protein sequence ID" value="QBE99840.1"/>
    <property type="molecule type" value="Genomic_DNA"/>
</dbReference>
<reference evidence="2 3" key="1">
    <citation type="submission" date="2019-01" db="EMBL/GenBank/DDBJ databases">
        <title>PMF-metabolizing Aryl O-demethylase.</title>
        <authorList>
            <person name="Kim M."/>
        </authorList>
    </citation>
    <scope>NUCLEOTIDE SEQUENCE [LARGE SCALE GENOMIC DNA]</scope>
    <source>
        <strain evidence="2 3">PMF1</strain>
    </source>
</reference>
<keyword evidence="2" id="KW-0418">Kinase</keyword>
<dbReference type="RefSeq" id="WP_130182770.1">
    <property type="nucleotide sequence ID" value="NZ_CP035945.1"/>
</dbReference>
<dbReference type="GO" id="GO:0004849">
    <property type="term" value="F:uridine kinase activity"/>
    <property type="evidence" value="ECO:0007669"/>
    <property type="project" value="UniProtKB-EC"/>
</dbReference>
<dbReference type="PRINTS" id="PR00988">
    <property type="entry name" value="URIDINKINASE"/>
</dbReference>
<sequence length="189" mass="22262">MEKVKTMTIGIAGGSASGKTTLCNRLAEKLKNEEPKIFHMDEYFKPEKLRPRARALTGNREYVDDNHPDTMYLRKLYEDIVKERERGNSRIILVEGLLTLYDDDICSLLDLKLFIDCRVDERILRRLERNMQKGLSREEITDVYLDVVRYRHDQYVEPSKWRADLILNGANPSQTAENMIIDYIKKYTR</sequence>
<dbReference type="PANTHER" id="PTHR10285">
    <property type="entry name" value="URIDINE KINASE"/>
    <property type="match status" value="1"/>
</dbReference>
<evidence type="ECO:0000313" key="3">
    <source>
        <dbReference type="Proteomes" id="UP000289794"/>
    </source>
</evidence>
<feature type="domain" description="Phosphoribulokinase/uridine kinase" evidence="1">
    <location>
        <begin position="87"/>
        <end position="169"/>
    </location>
</feature>
<dbReference type="Pfam" id="PF00485">
    <property type="entry name" value="PRK"/>
    <property type="match status" value="1"/>
</dbReference>
<dbReference type="SUPFAM" id="SSF52540">
    <property type="entry name" value="P-loop containing nucleoside triphosphate hydrolases"/>
    <property type="match status" value="1"/>
</dbReference>
<protein>
    <submittedName>
        <fullName evidence="2">Uridine kinase</fullName>
        <ecNumber evidence="2">2.7.1.48</ecNumber>
    </submittedName>
</protein>